<dbReference type="InterPro" id="IPR008979">
    <property type="entry name" value="Galactose-bd-like_sf"/>
</dbReference>
<feature type="domain" description="NADH:ubiquinone oxidoreductase intermediate-associated protein 30" evidence="2">
    <location>
        <begin position="22"/>
        <end position="158"/>
    </location>
</feature>
<organism evidence="3 4">
    <name type="scientific">Rhodovibrio salinarum</name>
    <dbReference type="NCBI Taxonomy" id="1087"/>
    <lineage>
        <taxon>Bacteria</taxon>
        <taxon>Pseudomonadati</taxon>
        <taxon>Pseudomonadota</taxon>
        <taxon>Alphaproteobacteria</taxon>
        <taxon>Rhodospirillales</taxon>
        <taxon>Rhodovibrionaceae</taxon>
        <taxon>Rhodovibrio</taxon>
    </lineage>
</organism>
<accession>A0A934V1X9</accession>
<protein>
    <submittedName>
        <fullName evidence="3">CIA30 family protein</fullName>
    </submittedName>
</protein>
<dbReference type="SUPFAM" id="SSF49785">
    <property type="entry name" value="Galactose-binding domain-like"/>
    <property type="match status" value="1"/>
</dbReference>
<name>A0A934V1X9_9PROT</name>
<dbReference type="Proteomes" id="UP000778970">
    <property type="component" value="Unassembled WGS sequence"/>
</dbReference>
<evidence type="ECO:0000313" key="4">
    <source>
        <dbReference type="Proteomes" id="UP000778970"/>
    </source>
</evidence>
<evidence type="ECO:0000313" key="3">
    <source>
        <dbReference type="EMBL" id="MBK1698444.1"/>
    </source>
</evidence>
<sequence length="173" mass="19017">MPQAPELIDDAAAADLTAAPGTKWRLVTDRVMGGVSQAQVRRATVDGRQAVHLTGEVSLENNGGFAQTTLDLRPDGGPVDASGWRGVQLTVSGNGESYNLHLRTSDVQRPWQSYRQSFEVARAWQTVRLPFANFQAHRIDTPLDHTRIRRIGLVAIGRAFHADLAVADLRFYS</sequence>
<dbReference type="RefSeq" id="WP_037255990.1">
    <property type="nucleotide sequence ID" value="NZ_NRRE01000027.1"/>
</dbReference>
<keyword evidence="4" id="KW-1185">Reference proteome</keyword>
<reference evidence="3" key="1">
    <citation type="submission" date="2017-08" db="EMBL/GenBank/DDBJ databases">
        <authorList>
            <person name="Imhoff J.F."/>
            <person name="Rahn T."/>
            <person name="Kuenzel S."/>
            <person name="Neulinger S.C."/>
        </authorList>
    </citation>
    <scope>NUCLEOTIDE SEQUENCE</scope>
    <source>
        <strain evidence="3">DSM 9154</strain>
    </source>
</reference>
<dbReference type="EMBL" id="NRRE01000027">
    <property type="protein sequence ID" value="MBK1698444.1"/>
    <property type="molecule type" value="Genomic_DNA"/>
</dbReference>
<evidence type="ECO:0000259" key="2">
    <source>
        <dbReference type="Pfam" id="PF08547"/>
    </source>
</evidence>
<dbReference type="PANTHER" id="PTHR13194:SF19">
    <property type="entry name" value="NAD(P)-BINDING ROSSMANN-FOLD SUPERFAMILY PROTEIN"/>
    <property type="match status" value="1"/>
</dbReference>
<comment type="similarity">
    <text evidence="1">Belongs to the CIA30 family.</text>
</comment>
<dbReference type="InterPro" id="IPR039131">
    <property type="entry name" value="NDUFAF1"/>
</dbReference>
<dbReference type="AlphaFoldDB" id="A0A934V1X9"/>
<comment type="caution">
    <text evidence="3">The sequence shown here is derived from an EMBL/GenBank/DDBJ whole genome shotgun (WGS) entry which is preliminary data.</text>
</comment>
<reference evidence="3" key="2">
    <citation type="journal article" date="2020" name="Microorganisms">
        <title>Osmotic Adaptation and Compatible Solute Biosynthesis of Phototrophic Bacteria as Revealed from Genome Analyses.</title>
        <authorList>
            <person name="Imhoff J.F."/>
            <person name="Rahn T."/>
            <person name="Kunzel S."/>
            <person name="Keller A."/>
            <person name="Neulinger S.C."/>
        </authorList>
    </citation>
    <scope>NUCLEOTIDE SEQUENCE</scope>
    <source>
        <strain evidence="3">DSM 9154</strain>
    </source>
</reference>
<dbReference type="Pfam" id="PF08547">
    <property type="entry name" value="CIA30"/>
    <property type="match status" value="1"/>
</dbReference>
<proteinExistence type="inferred from homology"/>
<evidence type="ECO:0000256" key="1">
    <source>
        <dbReference type="ARBA" id="ARBA00007884"/>
    </source>
</evidence>
<dbReference type="PANTHER" id="PTHR13194">
    <property type="entry name" value="COMPLEX I INTERMEDIATE-ASSOCIATED PROTEIN 30"/>
    <property type="match status" value="1"/>
</dbReference>
<dbReference type="InterPro" id="IPR013857">
    <property type="entry name" value="NADH-UbQ_OxRdtase-assoc_prot30"/>
</dbReference>
<gene>
    <name evidence="3" type="ORF">CKO21_14440</name>
</gene>
<dbReference type="Gene3D" id="2.60.120.430">
    <property type="entry name" value="Galactose-binding lectin"/>
    <property type="match status" value="1"/>
</dbReference>